<reference evidence="12 13" key="3">
    <citation type="submission" date="2018-08" db="EMBL/GenBank/DDBJ databases">
        <title>A genome reference for cultivated species of the human gut microbiota.</title>
        <authorList>
            <person name="Zou Y."/>
            <person name="Xue W."/>
            <person name="Luo G."/>
        </authorList>
    </citation>
    <scope>NUCLEOTIDE SEQUENCE [LARGE SCALE GENOMIC DNA]</scope>
    <source>
        <strain evidence="6 14">AF24-4</strain>
        <strain evidence="5 13">AF28-15</strain>
        <strain evidence="8 15">AM27-11</strain>
        <strain evidence="7 12">AM32-8LB</strain>
    </source>
</reference>
<evidence type="ECO:0000313" key="5">
    <source>
        <dbReference type="EMBL" id="RGQ55837.1"/>
    </source>
</evidence>
<feature type="transmembrane region" description="Helical" evidence="1">
    <location>
        <begin position="77"/>
        <end position="97"/>
    </location>
</feature>
<dbReference type="STRING" id="360807.ERS852392_02004"/>
<evidence type="ECO:0000313" key="4">
    <source>
        <dbReference type="EMBL" id="CUO04445.1"/>
    </source>
</evidence>
<dbReference type="AlphaFoldDB" id="A0A0M6WLX3"/>
<feature type="transmembrane region" description="Helical" evidence="1">
    <location>
        <begin position="144"/>
        <end position="166"/>
    </location>
</feature>
<evidence type="ECO:0000313" key="7">
    <source>
        <dbReference type="EMBL" id="RHD05011.1"/>
    </source>
</evidence>
<evidence type="ECO:0000313" key="10">
    <source>
        <dbReference type="Proteomes" id="UP000095395"/>
    </source>
</evidence>
<dbReference type="EMBL" id="QRTF01000001">
    <property type="protein sequence ID" value="RGQ55837.1"/>
    <property type="molecule type" value="Genomic_DNA"/>
</dbReference>
<dbReference type="EMBL" id="QSIQ01000004">
    <property type="protein sequence ID" value="RHD05011.1"/>
    <property type="molecule type" value="Genomic_DNA"/>
</dbReference>
<feature type="transmembrane region" description="Helical" evidence="1">
    <location>
        <begin position="172"/>
        <end position="192"/>
    </location>
</feature>
<evidence type="ECO:0000313" key="3">
    <source>
        <dbReference type="EMBL" id="CUN06888.1"/>
    </source>
</evidence>
<reference evidence="2" key="2">
    <citation type="submission" date="2015-05" db="EMBL/GenBank/DDBJ databases">
        <authorList>
            <person name="Wang D.B."/>
            <person name="Wang M."/>
        </authorList>
    </citation>
    <scope>NUCLEOTIDE SEQUENCE [LARGE SCALE GENOMIC DNA]</scope>
    <source>
        <strain evidence="2">L1-83</strain>
    </source>
</reference>
<dbReference type="EMBL" id="CYYR01000013">
    <property type="protein sequence ID" value="CUO04445.1"/>
    <property type="molecule type" value="Genomic_DNA"/>
</dbReference>
<dbReference type="Proteomes" id="UP000049828">
    <property type="component" value="Unassembled WGS sequence"/>
</dbReference>
<evidence type="ECO:0000313" key="9">
    <source>
        <dbReference type="Proteomes" id="UP000049828"/>
    </source>
</evidence>
<proteinExistence type="predicted"/>
<sequence>MGDFFNVDNKFFQGLGKIIDVICLSAFWFFLCIPIVTAGAATTALYYTVNKVIRNNRSYIGREFWHAFKTNFRQSTIVWLILLLLYAIMGFDCYVMYQYAKAGVALGKIYIVFAVLMMFATMWAIYLFPYIARFENQTKMILKNAALIALGNLWKTLLLFVLLLAAAFAVYIFPPAVFIIPCVYMLLANFILEKIFQKYMSPEDLEAEKERNMEYFN</sequence>
<name>A0A0M6WLX3_9FIRM</name>
<dbReference type="EMBL" id="QSKW01000009">
    <property type="protein sequence ID" value="RHE98342.1"/>
    <property type="molecule type" value="Genomic_DNA"/>
</dbReference>
<dbReference type="EMBL" id="CVRS01000070">
    <property type="protein sequence ID" value="CRL38139.1"/>
    <property type="molecule type" value="Genomic_DNA"/>
</dbReference>
<reference evidence="9" key="1">
    <citation type="submission" date="2015-05" db="EMBL/GenBank/DDBJ databases">
        <authorList>
            <consortium name="Pathogen Informatics"/>
        </authorList>
    </citation>
    <scope>NUCLEOTIDE SEQUENCE [LARGE SCALE GENOMIC DNA]</scope>
    <source>
        <strain evidence="4 10">2789STDY5608835</strain>
        <strain evidence="3 11">2789STDY5608887</strain>
        <strain evidence="9">L1-83</strain>
    </source>
</reference>
<dbReference type="EMBL" id="QRUN01000003">
    <property type="protein sequence ID" value="RGR70411.1"/>
    <property type="molecule type" value="Genomic_DNA"/>
</dbReference>
<keyword evidence="1" id="KW-0472">Membrane</keyword>
<protein>
    <submittedName>
        <fullName evidence="5">DUF624 domain-containing protein</fullName>
    </submittedName>
    <submittedName>
        <fullName evidence="3">Predicted integral membrane protein</fullName>
    </submittedName>
</protein>
<dbReference type="InterPro" id="IPR006938">
    <property type="entry name" value="DUF624"/>
</dbReference>
<dbReference type="EMBL" id="CYXX01000011">
    <property type="protein sequence ID" value="CUN06888.1"/>
    <property type="molecule type" value="Genomic_DNA"/>
</dbReference>
<keyword evidence="1" id="KW-1133">Transmembrane helix</keyword>
<dbReference type="Proteomes" id="UP000095395">
    <property type="component" value="Unassembled WGS sequence"/>
</dbReference>
<dbReference type="Proteomes" id="UP000266391">
    <property type="component" value="Unassembled WGS sequence"/>
</dbReference>
<organism evidence="2 9">
    <name type="scientific">Roseburia inulinivorans</name>
    <dbReference type="NCBI Taxonomy" id="360807"/>
    <lineage>
        <taxon>Bacteria</taxon>
        <taxon>Bacillati</taxon>
        <taxon>Bacillota</taxon>
        <taxon>Clostridia</taxon>
        <taxon>Lachnospirales</taxon>
        <taxon>Lachnospiraceae</taxon>
        <taxon>Roseburia</taxon>
    </lineage>
</organism>
<feature type="transmembrane region" description="Helical" evidence="1">
    <location>
        <begin position="26"/>
        <end position="49"/>
    </location>
</feature>
<evidence type="ECO:0000313" key="15">
    <source>
        <dbReference type="Proteomes" id="UP000286271"/>
    </source>
</evidence>
<evidence type="ECO:0000313" key="12">
    <source>
        <dbReference type="Proteomes" id="UP000266391"/>
    </source>
</evidence>
<keyword evidence="1" id="KW-0812">Transmembrane</keyword>
<dbReference type="Proteomes" id="UP000095453">
    <property type="component" value="Unassembled WGS sequence"/>
</dbReference>
<dbReference type="OrthoDB" id="9814991at2"/>
<evidence type="ECO:0000313" key="8">
    <source>
        <dbReference type="EMBL" id="RHE98342.1"/>
    </source>
</evidence>
<dbReference type="RefSeq" id="WP_021924003.1">
    <property type="nucleotide sequence ID" value="NZ_CAKZTK010000082.1"/>
</dbReference>
<dbReference type="Proteomes" id="UP000285820">
    <property type="component" value="Unassembled WGS sequence"/>
</dbReference>
<evidence type="ECO:0000313" key="13">
    <source>
        <dbReference type="Proteomes" id="UP000283738"/>
    </source>
</evidence>
<dbReference type="Pfam" id="PF04854">
    <property type="entry name" value="DUF624"/>
    <property type="match status" value="1"/>
</dbReference>
<evidence type="ECO:0000313" key="14">
    <source>
        <dbReference type="Proteomes" id="UP000285820"/>
    </source>
</evidence>
<evidence type="ECO:0000313" key="11">
    <source>
        <dbReference type="Proteomes" id="UP000095453"/>
    </source>
</evidence>
<evidence type="ECO:0000313" key="2">
    <source>
        <dbReference type="EMBL" id="CRL38139.1"/>
    </source>
</evidence>
<dbReference type="Proteomes" id="UP000286271">
    <property type="component" value="Unassembled WGS sequence"/>
</dbReference>
<feature type="transmembrane region" description="Helical" evidence="1">
    <location>
        <begin position="109"/>
        <end position="132"/>
    </location>
</feature>
<evidence type="ECO:0000313" key="6">
    <source>
        <dbReference type="EMBL" id="RGR70411.1"/>
    </source>
</evidence>
<gene>
    <name evidence="8" type="ORF">DW707_07370</name>
    <name evidence="7" type="ORF">DW813_04120</name>
    <name evidence="6" type="ORF">DWY29_03910</name>
    <name evidence="5" type="ORF">DWY96_00540</name>
    <name evidence="4" type="ORF">ERS852392_02004</name>
    <name evidence="3" type="ORF">ERS852444_01742</name>
    <name evidence="2" type="ORF">RIL183_21751</name>
</gene>
<evidence type="ECO:0000256" key="1">
    <source>
        <dbReference type="SAM" id="Phobius"/>
    </source>
</evidence>
<keyword evidence="9" id="KW-1185">Reference proteome</keyword>
<accession>A0A0M6WLX3</accession>
<dbReference type="Proteomes" id="UP000283738">
    <property type="component" value="Unassembled WGS sequence"/>
</dbReference>